<proteinExistence type="predicted"/>
<keyword evidence="1" id="KW-0472">Membrane</keyword>
<dbReference type="EMBL" id="CM035439">
    <property type="protein sequence ID" value="KAH7284760.1"/>
    <property type="molecule type" value="Genomic_DNA"/>
</dbReference>
<dbReference type="OrthoDB" id="1931893at2759"/>
<evidence type="ECO:0000313" key="2">
    <source>
        <dbReference type="EMBL" id="KAH7284760.1"/>
    </source>
</evidence>
<organism evidence="2 3">
    <name type="scientific">Ceratopteris richardii</name>
    <name type="common">Triangle waterfern</name>
    <dbReference type="NCBI Taxonomy" id="49495"/>
    <lineage>
        <taxon>Eukaryota</taxon>
        <taxon>Viridiplantae</taxon>
        <taxon>Streptophyta</taxon>
        <taxon>Embryophyta</taxon>
        <taxon>Tracheophyta</taxon>
        <taxon>Polypodiopsida</taxon>
        <taxon>Polypodiidae</taxon>
        <taxon>Polypodiales</taxon>
        <taxon>Pteridineae</taxon>
        <taxon>Pteridaceae</taxon>
        <taxon>Parkerioideae</taxon>
        <taxon>Ceratopteris</taxon>
    </lineage>
</organism>
<comment type="caution">
    <text evidence="2">The sequence shown here is derived from an EMBL/GenBank/DDBJ whole genome shotgun (WGS) entry which is preliminary data.</text>
</comment>
<dbReference type="AlphaFoldDB" id="A0A8T2QMG2"/>
<accession>A0A8T2QMG2</accession>
<dbReference type="Proteomes" id="UP000825935">
    <property type="component" value="Chromosome 34"/>
</dbReference>
<protein>
    <submittedName>
        <fullName evidence="2">Uncharacterized protein</fullName>
    </submittedName>
</protein>
<reference evidence="2" key="1">
    <citation type="submission" date="2021-08" db="EMBL/GenBank/DDBJ databases">
        <title>WGS assembly of Ceratopteris richardii.</title>
        <authorList>
            <person name="Marchant D.B."/>
            <person name="Chen G."/>
            <person name="Jenkins J."/>
            <person name="Shu S."/>
            <person name="Leebens-Mack J."/>
            <person name="Grimwood J."/>
            <person name="Schmutz J."/>
            <person name="Soltis P."/>
            <person name="Soltis D."/>
            <person name="Chen Z.-H."/>
        </authorList>
    </citation>
    <scope>NUCLEOTIDE SEQUENCE</scope>
    <source>
        <strain evidence="2">Whitten #5841</strain>
        <tissue evidence="2">Leaf</tissue>
    </source>
</reference>
<name>A0A8T2QMG2_CERRI</name>
<keyword evidence="1" id="KW-1133">Transmembrane helix</keyword>
<evidence type="ECO:0000256" key="1">
    <source>
        <dbReference type="SAM" id="Phobius"/>
    </source>
</evidence>
<evidence type="ECO:0000313" key="3">
    <source>
        <dbReference type="Proteomes" id="UP000825935"/>
    </source>
</evidence>
<feature type="transmembrane region" description="Helical" evidence="1">
    <location>
        <begin position="6"/>
        <end position="27"/>
    </location>
</feature>
<sequence>MKWIPWMVGGLILLHLSAFICWIYCLIAEKPTWRRKVLLTAKQG</sequence>
<keyword evidence="3" id="KW-1185">Reference proteome</keyword>
<keyword evidence="1" id="KW-0812">Transmembrane</keyword>
<gene>
    <name evidence="2" type="ORF">KP509_34G069400</name>
</gene>